<dbReference type="STRING" id="1232683.ADIMK_3172"/>
<dbReference type="Gene3D" id="3.30.420.10">
    <property type="entry name" value="Ribonuclease H-like superfamily/Ribonuclease H"/>
    <property type="match status" value="1"/>
</dbReference>
<dbReference type="Gene3D" id="3.30.450.20">
    <property type="entry name" value="PAS domain"/>
    <property type="match status" value="1"/>
</dbReference>
<dbReference type="EC" id="2.7.7.7" evidence="1"/>
<keyword evidence="10" id="KW-0808">Transferase</keyword>
<dbReference type="InterPro" id="IPR000014">
    <property type="entry name" value="PAS"/>
</dbReference>
<evidence type="ECO:0000313" key="11">
    <source>
        <dbReference type="Proteomes" id="UP000028252"/>
    </source>
</evidence>
<dbReference type="GO" id="GO:0005829">
    <property type="term" value="C:cytosol"/>
    <property type="evidence" value="ECO:0007669"/>
    <property type="project" value="TreeGrafter"/>
</dbReference>
<accession>A0A081FVZ5</accession>
<dbReference type="Pfam" id="PF00929">
    <property type="entry name" value="RNase_T"/>
    <property type="match status" value="1"/>
</dbReference>
<feature type="transmembrane region" description="Helical" evidence="7">
    <location>
        <begin position="7"/>
        <end position="29"/>
    </location>
</feature>
<dbReference type="NCBIfam" id="TIGR00573">
    <property type="entry name" value="dnaq"/>
    <property type="match status" value="1"/>
</dbReference>
<dbReference type="FunFam" id="3.30.420.10:FF:000045">
    <property type="entry name" value="3'-5' exonuclease DinG"/>
    <property type="match status" value="1"/>
</dbReference>
<evidence type="ECO:0000256" key="4">
    <source>
        <dbReference type="ARBA" id="ARBA00025483"/>
    </source>
</evidence>
<sequence length="680" mass="75415">MPPRQHLLGIWLLLTGSLIFAGLALLLWLDSTLALDGSQRPIIWILALAPGALVLVLGAILERRLFRPLRQFQVLLARLVAAPDAQTDYPLDGWLSPLQPDLDQIRSGWRSDRSRMRQAHEEGAARAAYIQQELESLLQVLDLPLLICDAHQRLLLFNPAAQKLFHDQPALGLGRQVSQLLPHTSLSEALGQLPADGSPRQLLLPAESRWLRCELRRLGARHGGAMIVLHDSTTELESEQEWRRALARLLPRLRGHTGALGSAAEALAHIENNRSLQQRFEQAIGDESKALTELVNDLTRVLESQQLRRSSLEETWSNDLFSTLQERLTAQAITLTAIGIPVWIRVDGPALLSMLHLLIQNLSRELNVSSLDIEALLGNQRVYLDLIWQGDPLNQQLLSHWRELPLFESELSPRVFDVLSQHDSDLWSLKRPGDNRACLRLPIPASSRGAVPEDTTPLAERPEFHDFSIAELPPPDTGQAQTPLEQLEMIVFDTETTGLNLRGGDRIISIAACRIVNGRLLAQDSFNQLVNPQRDIPQASTAIHGLVDADVTDAPPIDIVLPRFRSYVGSGVLVAHNAAFDLLAVRLGGEACGLSFEMPVLDTLLLSRAIDPTLEGHGLDALAERFQLVFPPGTRHTALGDARVTAELLLSLLPRLHARGIHTLEDALALQLWVELEHKR</sequence>
<dbReference type="InterPro" id="IPR013656">
    <property type="entry name" value="PAS_4"/>
</dbReference>
<dbReference type="InterPro" id="IPR013520">
    <property type="entry name" value="Ribonucl_H"/>
</dbReference>
<dbReference type="GO" id="GO:0003677">
    <property type="term" value="F:DNA binding"/>
    <property type="evidence" value="ECO:0007669"/>
    <property type="project" value="InterPro"/>
</dbReference>
<dbReference type="SUPFAM" id="SSF55785">
    <property type="entry name" value="PYP-like sensor domain (PAS domain)"/>
    <property type="match status" value="1"/>
</dbReference>
<feature type="transmembrane region" description="Helical" evidence="7">
    <location>
        <begin position="41"/>
        <end position="61"/>
    </location>
</feature>
<dbReference type="PATRIC" id="fig|1232683.4.peg.3122"/>
<keyword evidence="10" id="KW-0548">Nucleotidyltransferase</keyword>
<dbReference type="RefSeq" id="WP_036190223.1">
    <property type="nucleotide sequence ID" value="NZ_JMQN01000047.1"/>
</dbReference>
<dbReference type="SUPFAM" id="SSF53098">
    <property type="entry name" value="Ribonuclease H-like"/>
    <property type="match status" value="1"/>
</dbReference>
<evidence type="ECO:0000313" key="10">
    <source>
        <dbReference type="EMBL" id="KEA62700.1"/>
    </source>
</evidence>
<dbReference type="Pfam" id="PF08448">
    <property type="entry name" value="PAS_4"/>
    <property type="match status" value="1"/>
</dbReference>
<keyword evidence="7" id="KW-1133">Transmembrane helix</keyword>
<comment type="catalytic activity">
    <reaction evidence="6">
        <text>DNA(n) + a 2'-deoxyribonucleoside 5'-triphosphate = DNA(n+1) + diphosphate</text>
        <dbReference type="Rhea" id="RHEA:22508"/>
        <dbReference type="Rhea" id="RHEA-COMP:17339"/>
        <dbReference type="Rhea" id="RHEA-COMP:17340"/>
        <dbReference type="ChEBI" id="CHEBI:33019"/>
        <dbReference type="ChEBI" id="CHEBI:61560"/>
        <dbReference type="ChEBI" id="CHEBI:173112"/>
        <dbReference type="EC" id="2.7.7.7"/>
    </reaction>
</comment>
<organism evidence="10 11">
    <name type="scientific">Marinobacterium lacunae</name>
    <dbReference type="NCBI Taxonomy" id="1232683"/>
    <lineage>
        <taxon>Bacteria</taxon>
        <taxon>Pseudomonadati</taxon>
        <taxon>Pseudomonadota</taxon>
        <taxon>Gammaproteobacteria</taxon>
        <taxon>Oceanospirillales</taxon>
        <taxon>Oceanospirillaceae</taxon>
        <taxon>Marinobacterium</taxon>
    </lineage>
</organism>
<dbReference type="PANTHER" id="PTHR30231">
    <property type="entry name" value="DNA POLYMERASE III SUBUNIT EPSILON"/>
    <property type="match status" value="1"/>
</dbReference>
<dbReference type="CDD" id="cd06127">
    <property type="entry name" value="DEDDh"/>
    <property type="match status" value="1"/>
</dbReference>
<dbReference type="GO" id="GO:0008408">
    <property type="term" value="F:3'-5' exonuclease activity"/>
    <property type="evidence" value="ECO:0007669"/>
    <property type="project" value="TreeGrafter"/>
</dbReference>
<comment type="subunit">
    <text evidence="5">DNA polymerase III contains a core (composed of alpha, epsilon and theta chains) that associates with a tau subunit. This core dimerizes to form the POLIII' complex. PolIII' associates with the gamma complex (composed of gamma, delta, delta', psi and chi chains) and with the beta chain to form the complete DNA polymerase III complex.</text>
</comment>
<keyword evidence="2" id="KW-0540">Nuclease</keyword>
<keyword evidence="3" id="KW-0378">Hydrolase</keyword>
<dbReference type="OrthoDB" id="9803913at2"/>
<dbReference type="GO" id="GO:0003887">
    <property type="term" value="F:DNA-directed DNA polymerase activity"/>
    <property type="evidence" value="ECO:0007669"/>
    <property type="project" value="UniProtKB-EC"/>
</dbReference>
<protein>
    <recommendedName>
        <fullName evidence="1">DNA-directed DNA polymerase</fullName>
        <ecNumber evidence="1">2.7.7.7</ecNumber>
    </recommendedName>
</protein>
<dbReference type="InterPro" id="IPR036397">
    <property type="entry name" value="RNaseH_sf"/>
</dbReference>
<dbReference type="Proteomes" id="UP000028252">
    <property type="component" value="Unassembled WGS sequence"/>
</dbReference>
<evidence type="ECO:0000256" key="2">
    <source>
        <dbReference type="ARBA" id="ARBA00022722"/>
    </source>
</evidence>
<evidence type="ECO:0000256" key="6">
    <source>
        <dbReference type="ARBA" id="ARBA00049244"/>
    </source>
</evidence>
<evidence type="ECO:0000256" key="5">
    <source>
        <dbReference type="ARBA" id="ARBA00026073"/>
    </source>
</evidence>
<keyword evidence="7" id="KW-0472">Membrane</keyword>
<comment type="function">
    <text evidence="4">DNA polymerase III is a complex, multichain enzyme responsible for most of the replicative synthesis in bacteria. The epsilon subunit contain the editing function and is a proofreading 3'-5' exonuclease.</text>
</comment>
<dbReference type="InterPro" id="IPR012337">
    <property type="entry name" value="RNaseH-like_sf"/>
</dbReference>
<name>A0A081FVZ5_9GAMM</name>
<dbReference type="PANTHER" id="PTHR30231:SF41">
    <property type="entry name" value="DNA POLYMERASE III SUBUNIT EPSILON"/>
    <property type="match status" value="1"/>
</dbReference>
<feature type="domain" description="Exonuclease" evidence="9">
    <location>
        <begin position="488"/>
        <end position="658"/>
    </location>
</feature>
<dbReference type="EMBL" id="JMQN01000047">
    <property type="protein sequence ID" value="KEA62700.1"/>
    <property type="molecule type" value="Genomic_DNA"/>
</dbReference>
<feature type="domain" description="PAS" evidence="8">
    <location>
        <begin position="132"/>
        <end position="199"/>
    </location>
</feature>
<gene>
    <name evidence="10" type="ORF">ADIMK_3172</name>
</gene>
<dbReference type="SMART" id="SM00091">
    <property type="entry name" value="PAS"/>
    <property type="match status" value="1"/>
</dbReference>
<dbReference type="eggNOG" id="COG2176">
    <property type="taxonomic scope" value="Bacteria"/>
</dbReference>
<evidence type="ECO:0000256" key="3">
    <source>
        <dbReference type="ARBA" id="ARBA00022839"/>
    </source>
</evidence>
<dbReference type="GO" id="GO:0045004">
    <property type="term" value="P:DNA replication proofreading"/>
    <property type="evidence" value="ECO:0007669"/>
    <property type="project" value="TreeGrafter"/>
</dbReference>
<evidence type="ECO:0000256" key="7">
    <source>
        <dbReference type="SAM" id="Phobius"/>
    </source>
</evidence>
<proteinExistence type="predicted"/>
<dbReference type="InterPro" id="IPR035965">
    <property type="entry name" value="PAS-like_dom_sf"/>
</dbReference>
<keyword evidence="7" id="KW-0812">Transmembrane</keyword>
<dbReference type="InterPro" id="IPR006054">
    <property type="entry name" value="DnaQ"/>
</dbReference>
<keyword evidence="11" id="KW-1185">Reference proteome</keyword>
<evidence type="ECO:0000259" key="9">
    <source>
        <dbReference type="SMART" id="SM00479"/>
    </source>
</evidence>
<evidence type="ECO:0000256" key="1">
    <source>
        <dbReference type="ARBA" id="ARBA00012417"/>
    </source>
</evidence>
<dbReference type="SMART" id="SM00479">
    <property type="entry name" value="EXOIII"/>
    <property type="match status" value="1"/>
</dbReference>
<keyword evidence="3" id="KW-0269">Exonuclease</keyword>
<evidence type="ECO:0000259" key="8">
    <source>
        <dbReference type="SMART" id="SM00091"/>
    </source>
</evidence>
<reference evidence="10 11" key="1">
    <citation type="submission" date="2014-04" db="EMBL/GenBank/DDBJ databases">
        <title>Marinobacterium kochiensis sp. nov., isolated from sediment sample collected from Kochi backwaters in Kerala, India.</title>
        <authorList>
            <person name="Singh A."/>
            <person name="Pinnaka A.K."/>
        </authorList>
    </citation>
    <scope>NUCLEOTIDE SEQUENCE [LARGE SCALE GENOMIC DNA]</scope>
    <source>
        <strain evidence="10 11">AK27</strain>
    </source>
</reference>
<dbReference type="AlphaFoldDB" id="A0A081FVZ5"/>
<comment type="caution">
    <text evidence="10">The sequence shown here is derived from an EMBL/GenBank/DDBJ whole genome shotgun (WGS) entry which is preliminary data.</text>
</comment>